<name>A0A8H2QKQ9_9FLAO</name>
<dbReference type="Pfam" id="PF11396">
    <property type="entry name" value="PepSY_like"/>
    <property type="match status" value="1"/>
</dbReference>
<dbReference type="Proteomes" id="UP000323324">
    <property type="component" value="Unassembled WGS sequence"/>
</dbReference>
<organism evidence="3 4">
    <name type="scientific">Bizionia saleffrena</name>
    <dbReference type="NCBI Taxonomy" id="291189"/>
    <lineage>
        <taxon>Bacteria</taxon>
        <taxon>Pseudomonadati</taxon>
        <taxon>Bacteroidota</taxon>
        <taxon>Flavobacteriia</taxon>
        <taxon>Flavobacteriales</taxon>
        <taxon>Flavobacteriaceae</taxon>
        <taxon>Bizionia</taxon>
    </lineage>
</organism>
<dbReference type="EMBL" id="VSKM01000001">
    <property type="protein sequence ID" value="TYB80360.1"/>
    <property type="molecule type" value="Genomic_DNA"/>
</dbReference>
<evidence type="ECO:0000313" key="4">
    <source>
        <dbReference type="Proteomes" id="UP000323324"/>
    </source>
</evidence>
<dbReference type="Gene3D" id="3.10.450.360">
    <property type="match status" value="1"/>
</dbReference>
<evidence type="ECO:0000313" key="3">
    <source>
        <dbReference type="EMBL" id="TYB80360.1"/>
    </source>
</evidence>
<gene>
    <name evidence="3" type="ORF">ES676_01455</name>
</gene>
<accession>A0A8H2QKQ9</accession>
<evidence type="ECO:0000259" key="2">
    <source>
        <dbReference type="Pfam" id="PF11396"/>
    </source>
</evidence>
<evidence type="ECO:0000256" key="1">
    <source>
        <dbReference type="SAM" id="SignalP"/>
    </source>
</evidence>
<keyword evidence="1" id="KW-0732">Signal</keyword>
<sequence>MKTLQIITFALFATATLTAQDLIKTEVPTSFTEGLLKEYPNAKNIEWERSDNNFKVEFDVDRMERKVFFNKDGDKVKIEAEMIKTKLPIVLIESIKKHYADYRIDSVRSFTKNGITTYKVDLERAGWTEEITLTYSEAGKVLGINKD</sequence>
<comment type="caution">
    <text evidence="3">The sequence shown here is derived from an EMBL/GenBank/DDBJ whole genome shotgun (WGS) entry which is preliminary data.</text>
</comment>
<dbReference type="AlphaFoldDB" id="A0A8H2QKQ9"/>
<protein>
    <recommendedName>
        <fullName evidence="2">Putative beta-lactamase-inhibitor-like PepSY-like domain-containing protein</fullName>
    </recommendedName>
</protein>
<reference evidence="3 4" key="1">
    <citation type="submission" date="2019-08" db="EMBL/GenBank/DDBJ databases">
        <title>Genomes of Antarctic Bizionia species.</title>
        <authorList>
            <person name="Bowman J.P."/>
        </authorList>
    </citation>
    <scope>NUCLEOTIDE SEQUENCE [LARGE SCALE GENOMIC DNA]</scope>
    <source>
        <strain evidence="3 4">HFD</strain>
    </source>
</reference>
<feature type="domain" description="Putative beta-lactamase-inhibitor-like PepSY-like" evidence="2">
    <location>
        <begin position="65"/>
        <end position="142"/>
    </location>
</feature>
<proteinExistence type="predicted"/>
<dbReference type="RefSeq" id="WP_148368251.1">
    <property type="nucleotide sequence ID" value="NZ_VSKM01000001.1"/>
</dbReference>
<feature type="chain" id="PRO_5034619468" description="Putative beta-lactamase-inhibitor-like PepSY-like domain-containing protein" evidence="1">
    <location>
        <begin position="20"/>
        <end position="147"/>
    </location>
</feature>
<dbReference type="InterPro" id="IPR021533">
    <property type="entry name" value="PepSY-like"/>
</dbReference>
<dbReference type="SUPFAM" id="SSF160574">
    <property type="entry name" value="BT0923-like"/>
    <property type="match status" value="1"/>
</dbReference>
<feature type="signal peptide" evidence="1">
    <location>
        <begin position="1"/>
        <end position="19"/>
    </location>
</feature>
<keyword evidence="4" id="KW-1185">Reference proteome</keyword>